<evidence type="ECO:0000256" key="1">
    <source>
        <dbReference type="ARBA" id="ARBA00004123"/>
    </source>
</evidence>
<dbReference type="InterPro" id="IPR013087">
    <property type="entry name" value="Znf_C2H2_type"/>
</dbReference>
<dbReference type="InterPro" id="IPR036236">
    <property type="entry name" value="Znf_C2H2_sf"/>
</dbReference>
<feature type="region of interest" description="Disordered" evidence="11">
    <location>
        <begin position="37"/>
        <end position="58"/>
    </location>
</feature>
<feature type="compositionally biased region" description="Low complexity" evidence="11">
    <location>
        <begin position="717"/>
        <end position="743"/>
    </location>
</feature>
<feature type="compositionally biased region" description="Acidic residues" evidence="11">
    <location>
        <begin position="1085"/>
        <end position="1095"/>
    </location>
</feature>
<feature type="region of interest" description="Disordered" evidence="11">
    <location>
        <begin position="705"/>
        <end position="743"/>
    </location>
</feature>
<dbReference type="GO" id="GO:0000977">
    <property type="term" value="F:RNA polymerase II transcription regulatory region sequence-specific DNA binding"/>
    <property type="evidence" value="ECO:0007669"/>
    <property type="project" value="TreeGrafter"/>
</dbReference>
<keyword evidence="3" id="KW-0677">Repeat</keyword>
<dbReference type="PANTHER" id="PTHR24409">
    <property type="entry name" value="ZINC FINGER PROTEIN 142"/>
    <property type="match status" value="1"/>
</dbReference>
<organism evidence="13 14">
    <name type="scientific">Trichobilharzia regenti</name>
    <name type="common">Nasal bird schistosome</name>
    <dbReference type="NCBI Taxonomy" id="157069"/>
    <lineage>
        <taxon>Eukaryota</taxon>
        <taxon>Metazoa</taxon>
        <taxon>Spiralia</taxon>
        <taxon>Lophotrochozoa</taxon>
        <taxon>Platyhelminthes</taxon>
        <taxon>Trematoda</taxon>
        <taxon>Digenea</taxon>
        <taxon>Strigeidida</taxon>
        <taxon>Schistosomatoidea</taxon>
        <taxon>Schistosomatidae</taxon>
        <taxon>Trichobilharzia</taxon>
    </lineage>
</organism>
<proteinExistence type="predicted"/>
<keyword evidence="4 10" id="KW-0863">Zinc-finger</keyword>
<feature type="domain" description="C2H2-type" evidence="12">
    <location>
        <begin position="166"/>
        <end position="193"/>
    </location>
</feature>
<sequence>MDEQETFLVNTVDTMATTVTDNNNNITNTATATTVISSTTNSNSNSPHSSSKNEVPYNFTDQQKPYEHELSNSLEDEHYHRHLQDMMIDHNDANDIAEDTDDQEYPDDTNPYSHKMDTFNFTFSTNTNDSDDSMKQITNMNKDTERTVYSKSAINNPNDDKRPRKFVCRYCHKAFSLMNVLKVHERIHTGEKPYVCEICNKAFNQSGSLNRHKNTHTKRSSDNRSYSCRFCPRQFLHSSQLQDHETVEHSMETNVSSSKSNDSGVRNYTTPPPTSLSTVAPTMTDETNIIKQNHLSSQLLHNKVINDSLKLSAVESNSMDQNASNVHANNLDNGGLDDTNSMAYLNSAPNLFELDTKSIGTSNKFPFPYGLNLISKFLPVGTADDFMRSIEENNINGALSCLVTTATANPTSPSVVATATSFSNGVDPISHGTVKQDFLNNTNTFTCTLCSANLSSKTELDLHWGQHFIQQMEAQLGPISNNLIPSGTISPLPNPLGGLQISTNSSSPLSNLASNLSLPFVNTHNSLKLNEQTDKNKMLPETSNAFNFDNRLPNVSLSSSNLPLLDSNNINSGAAAAAAAAASAAIVAALSQFLLVNTPGQSLPNPSLLAATAALTNPDLLNTLINTMPANNNNGNNNNNAASQGNMNEFNLHHFTKLLNSLTSVNNSNFPHAITHSNDISQRLFNMDTTPTGLKEHALNFTIDKTSNISPDPLNKSPTSSSSSSLVSSTTSTSGTTITTSTMPTPINHNYPFSNHLNQKTLWPCNLEVDFTNRSLVNPLQPNRSLNQLFTEIDSNLSMNTSSSSANSHDLQDKLKSTFNLSAYQNNLSSNNCLISGINETSLKSINSRLLGIDSENYSSDVEGGGIGGTGCGGGGGGNLTDSTLSGSFNSSKRKRSSSPNTTPNSKARKCSFCNKQFNCTSALRIHYRKHSGERPYICRHCGKAFSQNGTLKRHSQTCKAAYHNINTSNSDISNINSNNKECPLGLKMPLSNDNSNSLTMNTPNHITDPINLKPSNFPLLCDPIDELSDSEGQMNTSQIENTTPTIHNNNELSRQYTYPEANEKQLNNIETSRLWKNNKNMQDEQAEEEDDDESACFNNSLTSPIISNEVKRRKYDPTRFYATMQGSNFSNQINHFKQEQQENGNLDSMLNSRSQLTHWSDLDLTNLSNNETKQLLVKLHSMGKLHGCIDCQTFFLDENMANYHLNNMHVNKHSDTKTFECFNCGEDLTNPLLFLKHFTHCLSTKRFNGVDLSVSSSLPSENLTKETDESETKVLLENVNESSGLLENTKLDKTLENCTNEATEVLNSPHEEIITASLNDNNNNNDNQSNENHSLIKDITDESEANINGHCSEEVEEHMLNECSPLDMPSSGSVGQILQ</sequence>
<evidence type="ECO:0000256" key="10">
    <source>
        <dbReference type="PROSITE-ProRule" id="PRU00042"/>
    </source>
</evidence>
<dbReference type="FunFam" id="3.30.160.60:FF:000176">
    <property type="entry name" value="zinc finger protein 70"/>
    <property type="match status" value="1"/>
</dbReference>
<dbReference type="SMART" id="SM00355">
    <property type="entry name" value="ZnF_C2H2"/>
    <property type="match status" value="8"/>
</dbReference>
<dbReference type="FunFam" id="3.30.160.60:FF:000325">
    <property type="entry name" value="ZFP90 zinc finger protein"/>
    <property type="match status" value="1"/>
</dbReference>
<dbReference type="GO" id="GO:0000981">
    <property type="term" value="F:DNA-binding transcription factor activity, RNA polymerase II-specific"/>
    <property type="evidence" value="ECO:0007669"/>
    <property type="project" value="TreeGrafter"/>
</dbReference>
<name>A0AA85JA84_TRIRE</name>
<evidence type="ECO:0000256" key="7">
    <source>
        <dbReference type="ARBA" id="ARBA00023125"/>
    </source>
</evidence>
<protein>
    <recommendedName>
        <fullName evidence="12">C2H2-type domain-containing protein</fullName>
    </recommendedName>
</protein>
<feature type="compositionally biased region" description="Basic and acidic residues" evidence="11">
    <location>
        <begin position="242"/>
        <end position="251"/>
    </location>
</feature>
<keyword evidence="13" id="KW-1185">Reference proteome</keyword>
<evidence type="ECO:0000313" key="13">
    <source>
        <dbReference type="Proteomes" id="UP000050795"/>
    </source>
</evidence>
<reference evidence="14" key="2">
    <citation type="submission" date="2023-11" db="UniProtKB">
        <authorList>
            <consortium name="WormBaseParasite"/>
        </authorList>
    </citation>
    <scope>IDENTIFICATION</scope>
</reference>
<feature type="region of interest" description="Disordered" evidence="11">
    <location>
        <begin position="241"/>
        <end position="280"/>
    </location>
</feature>
<dbReference type="FunFam" id="3.30.160.60:FF:000557">
    <property type="entry name" value="zinc finger and SCAN domain-containing protein 29"/>
    <property type="match status" value="1"/>
</dbReference>
<dbReference type="WBParaSite" id="TREG1_13750.1">
    <property type="protein sequence ID" value="TREG1_13750.1"/>
    <property type="gene ID" value="TREG1_13750"/>
</dbReference>
<evidence type="ECO:0000256" key="8">
    <source>
        <dbReference type="ARBA" id="ARBA00023163"/>
    </source>
</evidence>
<feature type="domain" description="C2H2-type" evidence="12">
    <location>
        <begin position="909"/>
        <end position="936"/>
    </location>
</feature>
<dbReference type="PROSITE" id="PS50157">
    <property type="entry name" value="ZINC_FINGER_C2H2_2"/>
    <property type="match status" value="5"/>
</dbReference>
<keyword evidence="5" id="KW-0862">Zinc</keyword>
<evidence type="ECO:0000259" key="12">
    <source>
        <dbReference type="PROSITE" id="PS50157"/>
    </source>
</evidence>
<evidence type="ECO:0000256" key="5">
    <source>
        <dbReference type="ARBA" id="ARBA00022833"/>
    </source>
</evidence>
<dbReference type="SUPFAM" id="SSF57667">
    <property type="entry name" value="beta-beta-alpha zinc fingers"/>
    <property type="match status" value="3"/>
</dbReference>
<dbReference type="Pfam" id="PF00096">
    <property type="entry name" value="zf-C2H2"/>
    <property type="match status" value="2"/>
</dbReference>
<feature type="domain" description="C2H2-type" evidence="12">
    <location>
        <begin position="226"/>
        <end position="254"/>
    </location>
</feature>
<feature type="region of interest" description="Disordered" evidence="11">
    <location>
        <begin position="1081"/>
        <end position="1100"/>
    </location>
</feature>
<accession>A0AA85JA84</accession>
<dbReference type="GO" id="GO:0005634">
    <property type="term" value="C:nucleus"/>
    <property type="evidence" value="ECO:0007669"/>
    <property type="project" value="UniProtKB-SubCell"/>
</dbReference>
<comment type="subcellular location">
    <subcellularLocation>
        <location evidence="1">Nucleus</location>
    </subcellularLocation>
</comment>
<dbReference type="PANTHER" id="PTHR24409:SF295">
    <property type="entry name" value="AZ2-RELATED"/>
    <property type="match status" value="1"/>
</dbReference>
<dbReference type="Gene3D" id="3.30.160.60">
    <property type="entry name" value="Classic Zinc Finger"/>
    <property type="match status" value="4"/>
</dbReference>
<dbReference type="Proteomes" id="UP000050795">
    <property type="component" value="Unassembled WGS sequence"/>
</dbReference>
<keyword evidence="9" id="KW-0539">Nucleus</keyword>
<feature type="domain" description="C2H2-type" evidence="12">
    <location>
        <begin position="937"/>
        <end position="969"/>
    </location>
</feature>
<feature type="compositionally biased region" description="Polar residues" evidence="11">
    <location>
        <begin position="252"/>
        <end position="280"/>
    </location>
</feature>
<keyword evidence="7" id="KW-0238">DNA-binding</keyword>
<evidence type="ECO:0000256" key="4">
    <source>
        <dbReference type="ARBA" id="ARBA00022771"/>
    </source>
</evidence>
<evidence type="ECO:0000313" key="14">
    <source>
        <dbReference type="WBParaSite" id="TREG1_13750.1"/>
    </source>
</evidence>
<keyword evidence="6" id="KW-0805">Transcription regulation</keyword>
<keyword evidence="8" id="KW-0804">Transcription</keyword>
<evidence type="ECO:0000256" key="2">
    <source>
        <dbReference type="ARBA" id="ARBA00022723"/>
    </source>
</evidence>
<evidence type="ECO:0000256" key="11">
    <source>
        <dbReference type="SAM" id="MobiDB-lite"/>
    </source>
</evidence>
<feature type="compositionally biased region" description="Low complexity" evidence="11">
    <location>
        <begin position="37"/>
        <end position="50"/>
    </location>
</feature>
<evidence type="ECO:0000256" key="6">
    <source>
        <dbReference type="ARBA" id="ARBA00023015"/>
    </source>
</evidence>
<reference evidence="13" key="1">
    <citation type="submission" date="2022-06" db="EMBL/GenBank/DDBJ databases">
        <authorList>
            <person name="Berger JAMES D."/>
            <person name="Berger JAMES D."/>
        </authorList>
    </citation>
    <scope>NUCLEOTIDE SEQUENCE [LARGE SCALE GENOMIC DNA]</scope>
</reference>
<keyword evidence="2" id="KW-0479">Metal-binding</keyword>
<evidence type="ECO:0000256" key="3">
    <source>
        <dbReference type="ARBA" id="ARBA00022737"/>
    </source>
</evidence>
<dbReference type="GO" id="GO:0008270">
    <property type="term" value="F:zinc ion binding"/>
    <property type="evidence" value="ECO:0007669"/>
    <property type="project" value="UniProtKB-KW"/>
</dbReference>
<feature type="domain" description="C2H2-type" evidence="12">
    <location>
        <begin position="194"/>
        <end position="221"/>
    </location>
</feature>
<feature type="region of interest" description="Disordered" evidence="11">
    <location>
        <begin position="883"/>
        <end position="908"/>
    </location>
</feature>
<dbReference type="PROSITE" id="PS00028">
    <property type="entry name" value="ZINC_FINGER_C2H2_1"/>
    <property type="match status" value="6"/>
</dbReference>
<evidence type="ECO:0000256" key="9">
    <source>
        <dbReference type="ARBA" id="ARBA00023242"/>
    </source>
</evidence>